<keyword evidence="2" id="KW-0328">Glycosyltransferase</keyword>
<dbReference type="AlphaFoldDB" id="A0A5D0ME23"/>
<name>A0A5D0ME23_9BACT</name>
<dbReference type="Pfam" id="PF00535">
    <property type="entry name" value="Glycos_transf_2"/>
    <property type="match status" value="1"/>
</dbReference>
<evidence type="ECO:0000256" key="1">
    <source>
        <dbReference type="ARBA" id="ARBA00006739"/>
    </source>
</evidence>
<dbReference type="PANTHER" id="PTHR43630:SF1">
    <property type="entry name" value="POLY-BETA-1,6-N-ACETYL-D-GLUCOSAMINE SYNTHASE"/>
    <property type="match status" value="1"/>
</dbReference>
<feature type="transmembrane region" description="Helical" evidence="4">
    <location>
        <begin position="6"/>
        <end position="25"/>
    </location>
</feature>
<dbReference type="Proteomes" id="UP000324143">
    <property type="component" value="Unassembled WGS sequence"/>
</dbReference>
<keyword evidence="8" id="KW-1185">Reference proteome</keyword>
<evidence type="ECO:0000259" key="5">
    <source>
        <dbReference type="Pfam" id="PF00535"/>
    </source>
</evidence>
<evidence type="ECO:0000256" key="4">
    <source>
        <dbReference type="SAM" id="Phobius"/>
    </source>
</evidence>
<feature type="domain" description="Glycosyltransferase 2-like" evidence="5">
    <location>
        <begin position="34"/>
        <end position="131"/>
    </location>
</feature>
<comment type="caution">
    <text evidence="7">The sequence shown here is derived from an EMBL/GenBank/DDBJ whole genome shotgun (WGS) entry which is preliminary data.</text>
</comment>
<dbReference type="SUPFAM" id="SSF53448">
    <property type="entry name" value="Nucleotide-diphospho-sugar transferases"/>
    <property type="match status" value="1"/>
</dbReference>
<dbReference type="Pfam" id="PF13632">
    <property type="entry name" value="Glyco_trans_2_3"/>
    <property type="match status" value="1"/>
</dbReference>
<accession>A0A5D0ME23</accession>
<organism evidence="7 8">
    <name type="scientific">Candidatus Mcinerneyibacterium aminivorans</name>
    <dbReference type="NCBI Taxonomy" id="2703815"/>
    <lineage>
        <taxon>Bacteria</taxon>
        <taxon>Candidatus Macinerneyibacteriota</taxon>
        <taxon>Candidatus Mcinerneyibacteria</taxon>
        <taxon>Candidatus Mcinerneyibacteriales</taxon>
        <taxon>Candidatus Mcinerneyibacteriaceae</taxon>
        <taxon>Candidatus Mcinerneyibacterium</taxon>
    </lineage>
</organism>
<feature type="transmembrane region" description="Helical" evidence="4">
    <location>
        <begin position="307"/>
        <end position="327"/>
    </location>
</feature>
<dbReference type="InterPro" id="IPR029044">
    <property type="entry name" value="Nucleotide-diphossugar_trans"/>
</dbReference>
<keyword evidence="4" id="KW-1133">Transmembrane helix</keyword>
<dbReference type="Gene3D" id="3.90.550.10">
    <property type="entry name" value="Spore Coat Polysaccharide Biosynthesis Protein SpsA, Chain A"/>
    <property type="match status" value="1"/>
</dbReference>
<dbReference type="PANTHER" id="PTHR43630">
    <property type="entry name" value="POLY-BETA-1,6-N-ACETYL-D-GLUCOSAMINE SYNTHASE"/>
    <property type="match status" value="1"/>
</dbReference>
<feature type="domain" description="Glycosyltransferase 2-like" evidence="6">
    <location>
        <begin position="164"/>
        <end position="317"/>
    </location>
</feature>
<dbReference type="InterPro" id="IPR001173">
    <property type="entry name" value="Glyco_trans_2-like"/>
</dbReference>
<gene>
    <name evidence="7" type="ORF">FXF47_01250</name>
</gene>
<keyword evidence="4" id="KW-0472">Membrane</keyword>
<feature type="transmembrane region" description="Helical" evidence="4">
    <location>
        <begin position="279"/>
        <end position="295"/>
    </location>
</feature>
<proteinExistence type="inferred from homology"/>
<evidence type="ECO:0000256" key="2">
    <source>
        <dbReference type="ARBA" id="ARBA00022676"/>
    </source>
</evidence>
<evidence type="ECO:0000256" key="3">
    <source>
        <dbReference type="ARBA" id="ARBA00022679"/>
    </source>
</evidence>
<sequence length="341" mass="40634">MEIISIIYILIFLMLTYAAGVYPKLNFKNRKTFSIIIPYRNENDYIEKNYYFLRKQIYDKNRYELIYVNDHSSDGSENFFNNKINIKKIDLDMGEKGKFEAIKRGFKEAKNEYLILTDCDSYGNEKYINSINQVLNPDDVLYAGFFEIEDSKLLSLDTFFLVGIASALNFFNMPSSCPGANICVKKDIYEKFIKNSETSNNLTEDALLLNTIKKEKMGNIHFIFDENNILKTRGYDSIPDFLNQRLRWLKGGFNLDYRLLIFLGFNFISNLLFLINIEYLFIPFVMIFLFLFCILKRLKRLKYILYYPLYFLLYFMYTIVLGIIFLFRLKNIKWKGRIYKK</sequence>
<dbReference type="GO" id="GO:0016757">
    <property type="term" value="F:glycosyltransferase activity"/>
    <property type="evidence" value="ECO:0007669"/>
    <property type="project" value="UniProtKB-KW"/>
</dbReference>
<evidence type="ECO:0000259" key="6">
    <source>
        <dbReference type="Pfam" id="PF13632"/>
    </source>
</evidence>
<keyword evidence="4" id="KW-0812">Transmembrane</keyword>
<protein>
    <submittedName>
        <fullName evidence="7">Glycosyltransferase</fullName>
    </submittedName>
</protein>
<comment type="similarity">
    <text evidence="1">Belongs to the glycosyltransferase 2 family.</text>
</comment>
<reference evidence="7" key="1">
    <citation type="submission" date="2019-08" db="EMBL/GenBank/DDBJ databases">
        <title>Genomic characterization of a novel candidate phylum (ARYD3) from a high temperature, high salinity tertiary oil reservoir in north central Oklahoma, USA.</title>
        <authorList>
            <person name="Youssef N.H."/>
            <person name="Yadav A."/>
            <person name="Elshahed M.S."/>
        </authorList>
    </citation>
    <scope>NUCLEOTIDE SEQUENCE [LARGE SCALE GENOMIC DNA]</scope>
    <source>
        <strain evidence="7">ARYD3</strain>
    </source>
</reference>
<evidence type="ECO:0000313" key="7">
    <source>
        <dbReference type="EMBL" id="TYB31994.1"/>
    </source>
</evidence>
<keyword evidence="3" id="KW-0808">Transferase</keyword>
<dbReference type="EMBL" id="VSIX01000012">
    <property type="protein sequence ID" value="TYB31994.1"/>
    <property type="molecule type" value="Genomic_DNA"/>
</dbReference>
<evidence type="ECO:0000313" key="8">
    <source>
        <dbReference type="Proteomes" id="UP000324143"/>
    </source>
</evidence>